<gene>
    <name evidence="2" type="ORF">BQ8794_330079</name>
</gene>
<evidence type="ECO:0000313" key="2">
    <source>
        <dbReference type="EMBL" id="SIT57368.1"/>
    </source>
</evidence>
<evidence type="ECO:0000313" key="3">
    <source>
        <dbReference type="Proteomes" id="UP000188388"/>
    </source>
</evidence>
<feature type="compositionally biased region" description="Basic and acidic residues" evidence="1">
    <location>
        <begin position="74"/>
        <end position="87"/>
    </location>
</feature>
<dbReference type="AlphaFoldDB" id="A0A1R3VBW7"/>
<dbReference type="EMBL" id="FTPD01000027">
    <property type="protein sequence ID" value="SIT57368.1"/>
    <property type="molecule type" value="Genomic_DNA"/>
</dbReference>
<keyword evidence="3" id="KW-1185">Reference proteome</keyword>
<accession>A0A1R3VBW7</accession>
<sequence>MAGLVRQVHGGGAGGQAAAALSSNRNWVSGTGHRPAAKLGRRFKPGLRLMVSRAVASAIERESNHDVFQNGHCSGDRRLGRDRSDLR</sequence>
<feature type="region of interest" description="Disordered" evidence="1">
    <location>
        <begin position="1"/>
        <end position="41"/>
    </location>
</feature>
<dbReference type="Proteomes" id="UP000188388">
    <property type="component" value="Unassembled WGS sequence"/>
</dbReference>
<reference evidence="3" key="1">
    <citation type="submission" date="2017-01" db="EMBL/GenBank/DDBJ databases">
        <authorList>
            <person name="Brunel B."/>
        </authorList>
    </citation>
    <scope>NUCLEOTIDE SEQUENCE [LARGE SCALE GENOMIC DNA]</scope>
</reference>
<name>A0A1R3VBW7_9HYPH</name>
<feature type="region of interest" description="Disordered" evidence="1">
    <location>
        <begin position="62"/>
        <end position="87"/>
    </location>
</feature>
<evidence type="ECO:0000256" key="1">
    <source>
        <dbReference type="SAM" id="MobiDB-lite"/>
    </source>
</evidence>
<protein>
    <submittedName>
        <fullName evidence="2">Uncharacterized protein</fullName>
    </submittedName>
</protein>
<organism evidence="2 3">
    <name type="scientific">Mesorhizobium prunaredense</name>
    <dbReference type="NCBI Taxonomy" id="1631249"/>
    <lineage>
        <taxon>Bacteria</taxon>
        <taxon>Pseudomonadati</taxon>
        <taxon>Pseudomonadota</taxon>
        <taxon>Alphaproteobacteria</taxon>
        <taxon>Hyphomicrobiales</taxon>
        <taxon>Phyllobacteriaceae</taxon>
        <taxon>Mesorhizobium</taxon>
    </lineage>
</organism>
<proteinExistence type="predicted"/>